<evidence type="ECO:0000256" key="1">
    <source>
        <dbReference type="SAM" id="MobiDB-lite"/>
    </source>
</evidence>
<feature type="region of interest" description="Disordered" evidence="1">
    <location>
        <begin position="65"/>
        <end position="91"/>
    </location>
</feature>
<comment type="caution">
    <text evidence="2">The sequence shown here is derived from an EMBL/GenBank/DDBJ whole genome shotgun (WGS) entry which is preliminary data.</text>
</comment>
<dbReference type="EMBL" id="BRPK01000005">
    <property type="protein sequence ID" value="GLB38212.1"/>
    <property type="molecule type" value="Genomic_DNA"/>
</dbReference>
<gene>
    <name evidence="2" type="ORF">LshimejAT787_0500770</name>
</gene>
<name>A0A9P3PKY4_LYOSH</name>
<dbReference type="AlphaFoldDB" id="A0A9P3PKY4"/>
<proteinExistence type="predicted"/>
<sequence length="109" mass="11752">MLCVQRQVRVVRRMVAGSPNAERQQRQVARGITIACHGPEASHKGQAAGSYGVCKSETLKNLGKNSEEAKYRKTMQAAGTRTSKEGGDAASESISSEYKILPFIAAVKE</sequence>
<evidence type="ECO:0000313" key="3">
    <source>
        <dbReference type="Proteomes" id="UP001063166"/>
    </source>
</evidence>
<reference evidence="2" key="1">
    <citation type="submission" date="2022-07" db="EMBL/GenBank/DDBJ databases">
        <title>The genome of Lyophyllum shimeji provides insight into the initial evolution of ectomycorrhizal fungal genome.</title>
        <authorList>
            <person name="Kobayashi Y."/>
            <person name="Shibata T."/>
            <person name="Hirakawa H."/>
            <person name="Shigenobu S."/>
            <person name="Nishiyama T."/>
            <person name="Yamada A."/>
            <person name="Hasebe M."/>
            <person name="Kawaguchi M."/>
        </authorList>
    </citation>
    <scope>NUCLEOTIDE SEQUENCE</scope>
    <source>
        <strain evidence="2">AT787</strain>
    </source>
</reference>
<accession>A0A9P3PKY4</accession>
<organism evidence="2 3">
    <name type="scientific">Lyophyllum shimeji</name>
    <name type="common">Hon-shimeji</name>
    <name type="synonym">Tricholoma shimeji</name>
    <dbReference type="NCBI Taxonomy" id="47721"/>
    <lineage>
        <taxon>Eukaryota</taxon>
        <taxon>Fungi</taxon>
        <taxon>Dikarya</taxon>
        <taxon>Basidiomycota</taxon>
        <taxon>Agaricomycotina</taxon>
        <taxon>Agaricomycetes</taxon>
        <taxon>Agaricomycetidae</taxon>
        <taxon>Agaricales</taxon>
        <taxon>Tricholomatineae</taxon>
        <taxon>Lyophyllaceae</taxon>
        <taxon>Lyophyllum</taxon>
    </lineage>
</organism>
<protein>
    <submittedName>
        <fullName evidence="2">Uncharacterized protein</fullName>
    </submittedName>
</protein>
<evidence type="ECO:0000313" key="2">
    <source>
        <dbReference type="EMBL" id="GLB38212.1"/>
    </source>
</evidence>
<dbReference type="Proteomes" id="UP001063166">
    <property type="component" value="Unassembled WGS sequence"/>
</dbReference>
<keyword evidence="3" id="KW-1185">Reference proteome</keyword>